<name>A0A7R9NV23_9NEOP</name>
<sequence length="249" mass="28159">MSNELTAYSEIEYITEFVPGGPKNYSYNVFVPETNEYRISPRSILALHHEIDVLVGAIDEDYRDEVTYESTHVKDSLDKEEWVEEESYFVPRSESDKIETCSSHLFSSIAGKYLSPYVLRRASTDPVFGIRKEGDNFKIGNSSFTGEDNDIYLDADNLNTDVRLKILDAILFVKHVEVSPTISLAIEKTLLRKPAQYHINRLDVKPVTVPKRSKSVSLNNVIQGAIPKIVLFTMVSNDAFVGSLNINPF</sequence>
<dbReference type="AlphaFoldDB" id="A0A7R9NV23"/>
<accession>A0A7R9NV23</accession>
<dbReference type="EMBL" id="OE001674">
    <property type="protein sequence ID" value="CAD7457376.1"/>
    <property type="molecule type" value="Genomic_DNA"/>
</dbReference>
<reference evidence="1" key="1">
    <citation type="submission" date="2020-11" db="EMBL/GenBank/DDBJ databases">
        <authorList>
            <person name="Tran Van P."/>
        </authorList>
    </citation>
    <scope>NUCLEOTIDE SEQUENCE</scope>
</reference>
<proteinExistence type="predicted"/>
<organism evidence="1">
    <name type="scientific">Timema tahoe</name>
    <dbReference type="NCBI Taxonomy" id="61484"/>
    <lineage>
        <taxon>Eukaryota</taxon>
        <taxon>Metazoa</taxon>
        <taxon>Ecdysozoa</taxon>
        <taxon>Arthropoda</taxon>
        <taxon>Hexapoda</taxon>
        <taxon>Insecta</taxon>
        <taxon>Pterygota</taxon>
        <taxon>Neoptera</taxon>
        <taxon>Polyneoptera</taxon>
        <taxon>Phasmatodea</taxon>
        <taxon>Timematodea</taxon>
        <taxon>Timematoidea</taxon>
        <taxon>Timematidae</taxon>
        <taxon>Timema</taxon>
    </lineage>
</organism>
<dbReference type="SUPFAM" id="SSF51283">
    <property type="entry name" value="dUTPase-like"/>
    <property type="match status" value="1"/>
</dbReference>
<dbReference type="Gene3D" id="2.70.40.10">
    <property type="match status" value="1"/>
</dbReference>
<gene>
    <name evidence="1" type="ORF">TTEB3V08_LOCUS5370</name>
</gene>
<dbReference type="InterPro" id="IPR036157">
    <property type="entry name" value="dUTPase-like_sf"/>
</dbReference>
<evidence type="ECO:0000313" key="1">
    <source>
        <dbReference type="EMBL" id="CAD7457376.1"/>
    </source>
</evidence>
<protein>
    <submittedName>
        <fullName evidence="1">Uncharacterized protein</fullName>
    </submittedName>
</protein>